<evidence type="ECO:0000313" key="2">
    <source>
        <dbReference type="Proteomes" id="UP000053989"/>
    </source>
</evidence>
<dbReference type="Proteomes" id="UP000053989">
    <property type="component" value="Unassembled WGS sequence"/>
</dbReference>
<proteinExistence type="predicted"/>
<organism evidence="1 2">
    <name type="scientific">Scleroderma citrinum Foug A</name>
    <dbReference type="NCBI Taxonomy" id="1036808"/>
    <lineage>
        <taxon>Eukaryota</taxon>
        <taxon>Fungi</taxon>
        <taxon>Dikarya</taxon>
        <taxon>Basidiomycota</taxon>
        <taxon>Agaricomycotina</taxon>
        <taxon>Agaricomycetes</taxon>
        <taxon>Agaricomycetidae</taxon>
        <taxon>Boletales</taxon>
        <taxon>Sclerodermatineae</taxon>
        <taxon>Sclerodermataceae</taxon>
        <taxon>Scleroderma</taxon>
    </lineage>
</organism>
<protein>
    <submittedName>
        <fullName evidence="1">Uncharacterized protein</fullName>
    </submittedName>
</protein>
<keyword evidence="2" id="KW-1185">Reference proteome</keyword>
<name>A0A0C2YRZ3_9AGAM</name>
<dbReference type="AlphaFoldDB" id="A0A0C2YRZ3"/>
<sequence length="98" mass="11078">MPVAHGSAESTYPIHSQIHQYPLHRPHGFSEHWSSSVYGSCSSGLSRSYHGNRVITNRVRPTMCLFWLASNPSPQLAHPIYAYIAMCGLDRRQLRLAE</sequence>
<evidence type="ECO:0000313" key="1">
    <source>
        <dbReference type="EMBL" id="KIM52488.1"/>
    </source>
</evidence>
<reference evidence="2" key="2">
    <citation type="submission" date="2015-01" db="EMBL/GenBank/DDBJ databases">
        <title>Evolutionary Origins and Diversification of the Mycorrhizal Mutualists.</title>
        <authorList>
            <consortium name="DOE Joint Genome Institute"/>
            <consortium name="Mycorrhizal Genomics Consortium"/>
            <person name="Kohler A."/>
            <person name="Kuo A."/>
            <person name="Nagy L.G."/>
            <person name="Floudas D."/>
            <person name="Copeland A."/>
            <person name="Barry K.W."/>
            <person name="Cichocki N."/>
            <person name="Veneault-Fourrey C."/>
            <person name="LaButti K."/>
            <person name="Lindquist E.A."/>
            <person name="Lipzen A."/>
            <person name="Lundell T."/>
            <person name="Morin E."/>
            <person name="Murat C."/>
            <person name="Riley R."/>
            <person name="Ohm R."/>
            <person name="Sun H."/>
            <person name="Tunlid A."/>
            <person name="Henrissat B."/>
            <person name="Grigoriev I.V."/>
            <person name="Hibbett D.S."/>
            <person name="Martin F."/>
        </authorList>
    </citation>
    <scope>NUCLEOTIDE SEQUENCE [LARGE SCALE GENOMIC DNA]</scope>
    <source>
        <strain evidence="2">Foug A</strain>
    </source>
</reference>
<accession>A0A0C2YRZ3</accession>
<dbReference type="InParanoid" id="A0A0C2YRZ3"/>
<reference evidence="1 2" key="1">
    <citation type="submission" date="2014-04" db="EMBL/GenBank/DDBJ databases">
        <authorList>
            <consortium name="DOE Joint Genome Institute"/>
            <person name="Kuo A."/>
            <person name="Kohler A."/>
            <person name="Nagy L.G."/>
            <person name="Floudas D."/>
            <person name="Copeland A."/>
            <person name="Barry K.W."/>
            <person name="Cichocki N."/>
            <person name="Veneault-Fourrey C."/>
            <person name="LaButti K."/>
            <person name="Lindquist E.A."/>
            <person name="Lipzen A."/>
            <person name="Lundell T."/>
            <person name="Morin E."/>
            <person name="Murat C."/>
            <person name="Sun H."/>
            <person name="Tunlid A."/>
            <person name="Henrissat B."/>
            <person name="Grigoriev I.V."/>
            <person name="Hibbett D.S."/>
            <person name="Martin F."/>
            <person name="Nordberg H.P."/>
            <person name="Cantor M.N."/>
            <person name="Hua S.X."/>
        </authorList>
    </citation>
    <scope>NUCLEOTIDE SEQUENCE [LARGE SCALE GENOMIC DNA]</scope>
    <source>
        <strain evidence="1 2">Foug A</strain>
    </source>
</reference>
<dbReference type="HOGENOM" id="CLU_2334867_0_0_1"/>
<dbReference type="EMBL" id="KN822209">
    <property type="protein sequence ID" value="KIM52488.1"/>
    <property type="molecule type" value="Genomic_DNA"/>
</dbReference>
<gene>
    <name evidence="1" type="ORF">SCLCIDRAFT_1223684</name>
</gene>